<organism evidence="4 5">
    <name type="scientific">Salegentibacter salinarum</name>
    <dbReference type="NCBI Taxonomy" id="447422"/>
    <lineage>
        <taxon>Bacteria</taxon>
        <taxon>Pseudomonadati</taxon>
        <taxon>Bacteroidota</taxon>
        <taxon>Flavobacteriia</taxon>
        <taxon>Flavobacteriales</taxon>
        <taxon>Flavobacteriaceae</taxon>
        <taxon>Salegentibacter</taxon>
    </lineage>
</organism>
<comment type="similarity">
    <text evidence="1">Belongs to the transferase hexapeptide repeat family.</text>
</comment>
<dbReference type="RefSeq" id="WP_079714229.1">
    <property type="nucleotide sequence ID" value="NZ_FUZC01000016.1"/>
</dbReference>
<dbReference type="InterPro" id="IPR011004">
    <property type="entry name" value="Trimer_LpxA-like_sf"/>
</dbReference>
<evidence type="ECO:0000313" key="5">
    <source>
        <dbReference type="Proteomes" id="UP000232673"/>
    </source>
</evidence>
<dbReference type="PANTHER" id="PTHR23416:SF23">
    <property type="entry name" value="ACETYLTRANSFERASE C18B11.09C-RELATED"/>
    <property type="match status" value="1"/>
</dbReference>
<comment type="caution">
    <text evidence="4">The sequence shown here is derived from an EMBL/GenBank/DDBJ whole genome shotgun (WGS) entry which is preliminary data.</text>
</comment>
<feature type="transmembrane region" description="Helical" evidence="3">
    <location>
        <begin position="30"/>
        <end position="47"/>
    </location>
</feature>
<dbReference type="GO" id="GO:0008374">
    <property type="term" value="F:O-acyltransferase activity"/>
    <property type="evidence" value="ECO:0007669"/>
    <property type="project" value="TreeGrafter"/>
</dbReference>
<dbReference type="Gene3D" id="2.160.10.10">
    <property type="entry name" value="Hexapeptide repeat proteins"/>
    <property type="match status" value="1"/>
</dbReference>
<accession>A0A2N0TY65</accession>
<dbReference type="AlphaFoldDB" id="A0A2N0TY65"/>
<evidence type="ECO:0000256" key="2">
    <source>
        <dbReference type="ARBA" id="ARBA00022679"/>
    </source>
</evidence>
<keyword evidence="3" id="KW-0472">Membrane</keyword>
<dbReference type="SUPFAM" id="SSF51161">
    <property type="entry name" value="Trimeric LpxA-like enzymes"/>
    <property type="match status" value="1"/>
</dbReference>
<evidence type="ECO:0000313" key="4">
    <source>
        <dbReference type="EMBL" id="PKD19684.1"/>
    </source>
</evidence>
<keyword evidence="5" id="KW-1185">Reference proteome</keyword>
<dbReference type="OrthoDB" id="9814490at2"/>
<dbReference type="EMBL" id="LKTS01000011">
    <property type="protein sequence ID" value="PKD19684.1"/>
    <property type="molecule type" value="Genomic_DNA"/>
</dbReference>
<protein>
    <submittedName>
        <fullName evidence="4">Colanic acid biosynthesis acetyltransferase</fullName>
    </submittedName>
</protein>
<evidence type="ECO:0000256" key="1">
    <source>
        <dbReference type="ARBA" id="ARBA00007274"/>
    </source>
</evidence>
<dbReference type="Proteomes" id="UP000232673">
    <property type="component" value="Unassembled WGS sequence"/>
</dbReference>
<keyword evidence="2 4" id="KW-0808">Transferase</keyword>
<dbReference type="NCBIfam" id="NF007797">
    <property type="entry name" value="PRK10502.1"/>
    <property type="match status" value="1"/>
</dbReference>
<gene>
    <name evidence="4" type="ORF">APR41_15805</name>
</gene>
<sequence length="197" mass="22211">MDAKAISKVKLNEFDASIGLDRGASRIKEVTWYLFKMLFFLTAFPFPSSLKVSLLRLFGAKVGKNVILKPRVNIHFPWKLEMGNNVWIGEEVFILNFEKINIGDNVCISQRAFLCGGNHDYRKPSMPFRNGPINLENGCWIGACCFIGPNVTIGIDSVITVGSVITSDVKNNLICKRTGSDFEKERWKNTEEVVNLF</sequence>
<proteinExistence type="inferred from homology"/>
<dbReference type="GO" id="GO:0005829">
    <property type="term" value="C:cytosol"/>
    <property type="evidence" value="ECO:0007669"/>
    <property type="project" value="TreeGrafter"/>
</dbReference>
<dbReference type="PANTHER" id="PTHR23416">
    <property type="entry name" value="SIALIC ACID SYNTHASE-RELATED"/>
    <property type="match status" value="1"/>
</dbReference>
<keyword evidence="3" id="KW-1133">Transmembrane helix</keyword>
<evidence type="ECO:0000256" key="3">
    <source>
        <dbReference type="SAM" id="Phobius"/>
    </source>
</evidence>
<dbReference type="CDD" id="cd05825">
    <property type="entry name" value="LbH_wcaF_like"/>
    <property type="match status" value="1"/>
</dbReference>
<dbReference type="InterPro" id="IPR051159">
    <property type="entry name" value="Hexapeptide_acetyltransf"/>
</dbReference>
<dbReference type="STRING" id="447422.SAMN05660903_03184"/>
<reference evidence="4 5" key="1">
    <citation type="submission" date="2015-10" db="EMBL/GenBank/DDBJ databases">
        <title>Draft genome sequence of Salegentibacter salinarum KCTC 12975.</title>
        <authorList>
            <person name="Lin W."/>
            <person name="Zheng Q."/>
        </authorList>
    </citation>
    <scope>NUCLEOTIDE SEQUENCE [LARGE SCALE GENOMIC DNA]</scope>
    <source>
        <strain evidence="4 5">KCTC 12975</strain>
    </source>
</reference>
<name>A0A2N0TY65_9FLAO</name>
<keyword evidence="3" id="KW-0812">Transmembrane</keyword>